<sequence length="803" mass="88689">MKISTHSAVPVYTIAGSSTARPLPDWLARKRKRSLKNDPEFSSRVELLQDFSFDEASQCIRVSEDGDWVMSTGTYKPQMHVHYLPHLSLSWARHTNTLNQTFLLLSDDYSKSLHLQSDRALEFHTPAGRHYATRIPRYGRDLALDRRAAEALIPAAGINADGFGEVFRLNLEVGRFMRAYEVDVGGAGSADAARVSSNKALQGGVDVGSVNTAAVAEQSHNLLAFGTSLGTVEFWDSRSRSRVGALAAPAGGAAAAEFSEMGGRPEITSLAFHPSGLTVATGDSAGMTRLYDLRSPRPLLTRDQGYGYPVHTLSFLCPSTASAQAPTTSPKILTADKRIIKLWEPDTGAPWTSVEPAVDLNHVAWVPDSGMLLTANEGQAQHAFFVPQLGPAPRWCAFLDNLVEEMAEDAAADPSGYTASVGGAAVGSVYDNYKFLTLPQLRALSLDHLVGRTRLLRPYMHGFFVAQRLYEEARLIAKPELWREQREKSIKERVEKERESRIRGGKKAGDVKVNRKLAEKLAAKEEARERRRARRIIERGGDDDVIRREEQSEKMDMDEAVENGEQVEEEQAGRGKSGLLHDPRFANLFRDEDFAINEESAEWKVHNPVRSGANAESGTRLPKGLTAVEREEMEAEEGEGKGLSDDESEDESDEDEEGAMTAAMRHKAEREKKRDVGRISSSSYRKSGLQRKGQQKQQPKMTMLLSETQPQKKKERSFGSQLARTSDGGGRAERRKGGAGMVKGEREIVLDVGGKSMGKGQLLEELVSGLLHLAPKPPRGFAFIFIRARSKIKKWEVFPDKPP</sequence>
<dbReference type="OrthoDB" id="273340at2759"/>
<dbReference type="AlphaFoldDB" id="A0A6A6NMI4"/>
<feature type="region of interest" description="Disordered" evidence="6">
    <location>
        <begin position="607"/>
        <end position="741"/>
    </location>
</feature>
<evidence type="ECO:0000256" key="3">
    <source>
        <dbReference type="ARBA" id="ARBA00022574"/>
    </source>
</evidence>
<dbReference type="Gene3D" id="2.130.10.10">
    <property type="entry name" value="YVTN repeat-like/Quinoprotein amine dehydrogenase"/>
    <property type="match status" value="1"/>
</dbReference>
<keyword evidence="5" id="KW-0539">Nucleus</keyword>
<feature type="compositionally biased region" description="Basic and acidic residues" evidence="6">
    <location>
        <begin position="544"/>
        <end position="557"/>
    </location>
</feature>
<dbReference type="GO" id="GO:0000462">
    <property type="term" value="P:maturation of SSU-rRNA from tricistronic rRNA transcript (SSU-rRNA, 5.8S rRNA, LSU-rRNA)"/>
    <property type="evidence" value="ECO:0007669"/>
    <property type="project" value="TreeGrafter"/>
</dbReference>
<evidence type="ECO:0000256" key="5">
    <source>
        <dbReference type="ARBA" id="ARBA00023242"/>
    </source>
</evidence>
<dbReference type="InterPro" id="IPR015943">
    <property type="entry name" value="WD40/YVTN_repeat-like_dom_sf"/>
</dbReference>
<keyword evidence="4" id="KW-0677">Repeat</keyword>
<evidence type="ECO:0000259" key="7">
    <source>
        <dbReference type="Pfam" id="PF08159"/>
    </source>
</evidence>
<gene>
    <name evidence="10" type="ORF">BDY21DRAFT_382502</name>
</gene>
<dbReference type="InterPro" id="IPR056551">
    <property type="entry name" value="Beta-prop_NOL10_N"/>
</dbReference>
<keyword evidence="3" id="KW-0853">WD repeat</keyword>
<name>A0A6A6NMI4_9PEZI</name>
<dbReference type="InterPro" id="IPR040382">
    <property type="entry name" value="NOL10/Enp2"/>
</dbReference>
<feature type="region of interest" description="Disordered" evidence="6">
    <location>
        <begin position="544"/>
        <end position="581"/>
    </location>
</feature>
<evidence type="ECO:0000313" key="10">
    <source>
        <dbReference type="EMBL" id="KAF2452878.1"/>
    </source>
</evidence>
<dbReference type="Proteomes" id="UP000799766">
    <property type="component" value="Unassembled WGS sequence"/>
</dbReference>
<feature type="compositionally biased region" description="Basic and acidic residues" evidence="6">
    <location>
        <begin position="666"/>
        <end position="677"/>
    </location>
</feature>
<dbReference type="Pfam" id="PF08159">
    <property type="entry name" value="NUC153"/>
    <property type="match status" value="1"/>
</dbReference>
<dbReference type="Pfam" id="PF23097">
    <property type="entry name" value="NOL10_2nd"/>
    <property type="match status" value="1"/>
</dbReference>
<evidence type="ECO:0000259" key="8">
    <source>
        <dbReference type="Pfam" id="PF23097"/>
    </source>
</evidence>
<proteinExistence type="inferred from homology"/>
<dbReference type="PANTHER" id="PTHR14927:SF0">
    <property type="entry name" value="NUCLEOLAR PROTEIN 10"/>
    <property type="match status" value="1"/>
</dbReference>
<evidence type="ECO:0000256" key="4">
    <source>
        <dbReference type="ARBA" id="ARBA00022737"/>
    </source>
</evidence>
<accession>A0A6A6NMI4</accession>
<dbReference type="Pfam" id="PF23098">
    <property type="entry name" value="Beta-prop_NOL10_N"/>
    <property type="match status" value="1"/>
</dbReference>
<feature type="compositionally biased region" description="Acidic residues" evidence="6">
    <location>
        <begin position="645"/>
        <end position="658"/>
    </location>
</feature>
<evidence type="ECO:0000259" key="9">
    <source>
        <dbReference type="Pfam" id="PF23098"/>
    </source>
</evidence>
<evidence type="ECO:0000256" key="1">
    <source>
        <dbReference type="ARBA" id="ARBA00004604"/>
    </source>
</evidence>
<keyword evidence="11" id="KW-1185">Reference proteome</keyword>
<evidence type="ECO:0000256" key="6">
    <source>
        <dbReference type="SAM" id="MobiDB-lite"/>
    </source>
</evidence>
<dbReference type="GO" id="GO:0032040">
    <property type="term" value="C:small-subunit processome"/>
    <property type="evidence" value="ECO:0007669"/>
    <property type="project" value="TreeGrafter"/>
</dbReference>
<dbReference type="PANTHER" id="PTHR14927">
    <property type="entry name" value="NUCLEOLAR PROTEIN 10"/>
    <property type="match status" value="1"/>
</dbReference>
<organism evidence="10 11">
    <name type="scientific">Lineolata rhizophorae</name>
    <dbReference type="NCBI Taxonomy" id="578093"/>
    <lineage>
        <taxon>Eukaryota</taxon>
        <taxon>Fungi</taxon>
        <taxon>Dikarya</taxon>
        <taxon>Ascomycota</taxon>
        <taxon>Pezizomycotina</taxon>
        <taxon>Dothideomycetes</taxon>
        <taxon>Dothideomycetes incertae sedis</taxon>
        <taxon>Lineolatales</taxon>
        <taxon>Lineolataceae</taxon>
        <taxon>Lineolata</taxon>
    </lineage>
</organism>
<dbReference type="GO" id="GO:0030686">
    <property type="term" value="C:90S preribosome"/>
    <property type="evidence" value="ECO:0007669"/>
    <property type="project" value="TreeGrafter"/>
</dbReference>
<reference evidence="10" key="1">
    <citation type="journal article" date="2020" name="Stud. Mycol.">
        <title>101 Dothideomycetes genomes: a test case for predicting lifestyles and emergence of pathogens.</title>
        <authorList>
            <person name="Haridas S."/>
            <person name="Albert R."/>
            <person name="Binder M."/>
            <person name="Bloem J."/>
            <person name="Labutti K."/>
            <person name="Salamov A."/>
            <person name="Andreopoulos B."/>
            <person name="Baker S."/>
            <person name="Barry K."/>
            <person name="Bills G."/>
            <person name="Bluhm B."/>
            <person name="Cannon C."/>
            <person name="Castanera R."/>
            <person name="Culley D."/>
            <person name="Daum C."/>
            <person name="Ezra D."/>
            <person name="Gonzalez J."/>
            <person name="Henrissat B."/>
            <person name="Kuo A."/>
            <person name="Liang C."/>
            <person name="Lipzen A."/>
            <person name="Lutzoni F."/>
            <person name="Magnuson J."/>
            <person name="Mondo S."/>
            <person name="Nolan M."/>
            <person name="Ohm R."/>
            <person name="Pangilinan J."/>
            <person name="Park H.-J."/>
            <person name="Ramirez L."/>
            <person name="Alfaro M."/>
            <person name="Sun H."/>
            <person name="Tritt A."/>
            <person name="Yoshinaga Y."/>
            <person name="Zwiers L.-H."/>
            <person name="Turgeon B."/>
            <person name="Goodwin S."/>
            <person name="Spatafora J."/>
            <person name="Crous P."/>
            <person name="Grigoriev I."/>
        </authorList>
    </citation>
    <scope>NUCLEOTIDE SEQUENCE</scope>
    <source>
        <strain evidence="10">ATCC 16933</strain>
    </source>
</reference>
<dbReference type="SUPFAM" id="SSF50978">
    <property type="entry name" value="WD40 repeat-like"/>
    <property type="match status" value="1"/>
</dbReference>
<dbReference type="InterPro" id="IPR036322">
    <property type="entry name" value="WD40_repeat_dom_sf"/>
</dbReference>
<evidence type="ECO:0000313" key="11">
    <source>
        <dbReference type="Proteomes" id="UP000799766"/>
    </source>
</evidence>
<feature type="domain" description="Nucleolar protein 10-like N-terminal" evidence="9">
    <location>
        <begin position="1"/>
        <end position="409"/>
    </location>
</feature>
<protein>
    <submittedName>
        <fullName evidence="10">Uncharacterized protein</fullName>
    </submittedName>
</protein>
<dbReference type="InterPro" id="IPR012580">
    <property type="entry name" value="NUC153"/>
</dbReference>
<feature type="domain" description="Nucleolar protein 10-like second" evidence="8">
    <location>
        <begin position="429"/>
        <end position="477"/>
    </location>
</feature>
<dbReference type="InterPro" id="IPR056550">
    <property type="entry name" value="NOL10_2nd"/>
</dbReference>
<comment type="similarity">
    <text evidence="2">Belongs to the WD repeat NOL10/ENP2 family.</text>
</comment>
<dbReference type="EMBL" id="MU001702">
    <property type="protein sequence ID" value="KAF2452878.1"/>
    <property type="molecule type" value="Genomic_DNA"/>
</dbReference>
<feature type="compositionally biased region" description="Acidic residues" evidence="6">
    <location>
        <begin position="558"/>
        <end position="570"/>
    </location>
</feature>
<feature type="domain" description="NUC153" evidence="7">
    <location>
        <begin position="582"/>
        <end position="609"/>
    </location>
</feature>
<comment type="subcellular location">
    <subcellularLocation>
        <location evidence="1">Nucleus</location>
        <location evidence="1">Nucleolus</location>
    </subcellularLocation>
</comment>
<evidence type="ECO:0000256" key="2">
    <source>
        <dbReference type="ARBA" id="ARBA00005264"/>
    </source>
</evidence>
<feature type="compositionally biased region" description="Polar residues" evidence="6">
    <location>
        <begin position="695"/>
        <end position="709"/>
    </location>
</feature>